<reference evidence="4 5" key="1">
    <citation type="submission" date="2021-03" db="EMBL/GenBank/DDBJ databases">
        <authorList>
            <person name="Kim M.K."/>
        </authorList>
    </citation>
    <scope>NUCLEOTIDE SEQUENCE [LARGE SCALE GENOMIC DNA]</scope>
    <source>
        <strain evidence="4 5">BT442</strain>
    </source>
</reference>
<protein>
    <submittedName>
        <fullName evidence="4">Fibronectin type III domain-containing protein</fullName>
    </submittedName>
</protein>
<gene>
    <name evidence="4" type="ORF">J4E00_09500</name>
</gene>
<dbReference type="Pfam" id="PF00041">
    <property type="entry name" value="fn3"/>
    <property type="match status" value="1"/>
</dbReference>
<feature type="chain" id="PRO_5046505499" evidence="2">
    <location>
        <begin position="24"/>
        <end position="936"/>
    </location>
</feature>
<accession>A0ABS3QDG8</accession>
<keyword evidence="2" id="KW-0732">Signal</keyword>
<dbReference type="PANTHER" id="PTHR46708:SF2">
    <property type="entry name" value="FIBRONECTIN TYPE-III DOMAIN-CONTAINING PROTEIN"/>
    <property type="match status" value="1"/>
</dbReference>
<dbReference type="InterPro" id="IPR026444">
    <property type="entry name" value="Secre_tail"/>
</dbReference>
<dbReference type="InterPro" id="IPR013783">
    <property type="entry name" value="Ig-like_fold"/>
</dbReference>
<dbReference type="PANTHER" id="PTHR46708">
    <property type="entry name" value="TENASCIN"/>
    <property type="match status" value="1"/>
</dbReference>
<evidence type="ECO:0000313" key="4">
    <source>
        <dbReference type="EMBL" id="MBO2009284.1"/>
    </source>
</evidence>
<feature type="signal peptide" evidence="2">
    <location>
        <begin position="1"/>
        <end position="23"/>
    </location>
</feature>
<feature type="domain" description="Fibronectin type-III" evidence="3">
    <location>
        <begin position="761"/>
        <end position="849"/>
    </location>
</feature>
<evidence type="ECO:0000313" key="5">
    <source>
        <dbReference type="Proteomes" id="UP000664369"/>
    </source>
</evidence>
<proteinExistence type="predicted"/>
<evidence type="ECO:0000256" key="1">
    <source>
        <dbReference type="ARBA" id="ARBA00022737"/>
    </source>
</evidence>
<dbReference type="InterPro" id="IPR056600">
    <property type="entry name" value="GBD_T9SS_assoc"/>
</dbReference>
<dbReference type="InterPro" id="IPR050991">
    <property type="entry name" value="ECM_Regulatory_Proteins"/>
</dbReference>
<dbReference type="Gene3D" id="2.60.40.10">
    <property type="entry name" value="Immunoglobulins"/>
    <property type="match status" value="3"/>
</dbReference>
<dbReference type="InterPro" id="IPR036116">
    <property type="entry name" value="FN3_sf"/>
</dbReference>
<dbReference type="Pfam" id="PF23759">
    <property type="entry name" value="GBD_T9SS_assoc"/>
    <property type="match status" value="2"/>
</dbReference>
<dbReference type="SUPFAM" id="SSF49265">
    <property type="entry name" value="Fibronectin type III"/>
    <property type="match status" value="4"/>
</dbReference>
<dbReference type="EMBL" id="JAGETZ010000003">
    <property type="protein sequence ID" value="MBO2009284.1"/>
    <property type="molecule type" value="Genomic_DNA"/>
</dbReference>
<evidence type="ECO:0000256" key="2">
    <source>
        <dbReference type="SAM" id="SignalP"/>
    </source>
</evidence>
<dbReference type="InterPro" id="IPR003961">
    <property type="entry name" value="FN3_dom"/>
</dbReference>
<dbReference type="CDD" id="cd00063">
    <property type="entry name" value="FN3"/>
    <property type="match status" value="1"/>
</dbReference>
<organism evidence="4 5">
    <name type="scientific">Hymenobacter negativus</name>
    <dbReference type="NCBI Taxonomy" id="2795026"/>
    <lineage>
        <taxon>Bacteria</taxon>
        <taxon>Pseudomonadati</taxon>
        <taxon>Bacteroidota</taxon>
        <taxon>Cytophagia</taxon>
        <taxon>Cytophagales</taxon>
        <taxon>Hymenobacteraceae</taxon>
        <taxon>Hymenobacter</taxon>
    </lineage>
</organism>
<dbReference type="RefSeq" id="WP_208174901.1">
    <property type="nucleotide sequence ID" value="NZ_JAGETZ010000003.1"/>
</dbReference>
<dbReference type="NCBIfam" id="TIGR04183">
    <property type="entry name" value="Por_Secre_tail"/>
    <property type="match status" value="1"/>
</dbReference>
<name>A0ABS3QDG8_9BACT</name>
<feature type="domain" description="Fibronectin type-III" evidence="3">
    <location>
        <begin position="419"/>
        <end position="522"/>
    </location>
</feature>
<sequence length="936" mass="93406">MRNFTRFLFALLLWLTTGLGAWAQANDDPCGAVVLTPNGQFCATPTVGSTQGATTTVPNGYTNTTSCGTGFGQPRDVWYTFTTTASGLGSTGATLTVAGNAAGQVRLFSAPGCSGPFTEIACQAATQANTSAPALTTTALTASITYYVRVASNSGTAPGSFSICLTDGPGTPPTCQPAQLGPAVFTNAGNTAASFTFAPLASNVGPYTFTLLSGPTGTTVVQSFPIRAPGFTVSGLVPGTNYTVRVNGFCAAGGQFQLTQALIILPPNDDPCGAQPLVLDPAAVCTPVTGSTRATTTTPNGYSNPGCGGALLPTDVWYKFTTTASGAGSTGATLTVSDVEGASQLRLFAAPSCSGPFTELACTTRPGGTVNAVGAVPLTATGLVPNTTYYVSVAPAQFRTGTFFTICASAAPPVFPCLTPTILIPTATVTATSAQVVFTVPAGSSPAPPSYTLTYTPQNGGPTTTVPVPTGPALLPNAPLYAAGNSLTGLTPGTTYVVTVQTTCFGGAQSSVATATFTTQAATVPQPPANDECSGATVLPVTTSCTPLLTTNLNALAVGLSGALATCGYYLGADVWYRMVVPPNGIVQVTTGPVTGSVVDDTGLALFTGNCGSLTEVDCNDDISATNLFSQARATGLVPGSTVYAQVWRTGSIAGGAFTVCATTDVTCPLATNLAASTLTTTSATLTFTLPAGNTGYVLTYTPAGGPAQTQTQTVTASPVALTGLLPGTAYTVTLTGSCTGSVAGTVRTSFATLAVPSCAAPSAVYVGNLGATTAGIGFVTNAAASSYTVTYQAAGGTVQTVSPAPTASPVVLTGLVPGRAYTVCVASNCNNGLVSTPICATTFSTPLASRNAALTAQISLFPNPASRTATLTVPAALRGPGASAQLLNALGQVVRQQLLAAAANMVLDLTGLPAGLYSLQLATPEGPVVKRLMVE</sequence>
<dbReference type="Proteomes" id="UP000664369">
    <property type="component" value="Unassembled WGS sequence"/>
</dbReference>
<feature type="domain" description="Fibronectin type-III" evidence="3">
    <location>
        <begin position="670"/>
        <end position="758"/>
    </location>
</feature>
<keyword evidence="1" id="KW-0677">Repeat</keyword>
<comment type="caution">
    <text evidence="4">The sequence shown here is derived from an EMBL/GenBank/DDBJ whole genome shotgun (WGS) entry which is preliminary data.</text>
</comment>
<dbReference type="PROSITE" id="PS50853">
    <property type="entry name" value="FN3"/>
    <property type="match status" value="3"/>
</dbReference>
<dbReference type="SMART" id="SM00060">
    <property type="entry name" value="FN3"/>
    <property type="match status" value="5"/>
</dbReference>
<evidence type="ECO:0000259" key="3">
    <source>
        <dbReference type="PROSITE" id="PS50853"/>
    </source>
</evidence>
<keyword evidence="5" id="KW-1185">Reference proteome</keyword>